<evidence type="ECO:0000256" key="2">
    <source>
        <dbReference type="ARBA" id="ARBA00023242"/>
    </source>
</evidence>
<protein>
    <recommendedName>
        <fullName evidence="4">BEN domain-containing protein</fullName>
    </recommendedName>
</protein>
<evidence type="ECO:0000256" key="3">
    <source>
        <dbReference type="SAM" id="MobiDB-lite"/>
    </source>
</evidence>
<dbReference type="PANTHER" id="PTHR47305:SF1">
    <property type="entry name" value="BEN DOMAIN-CONTAINING PROTEIN"/>
    <property type="match status" value="1"/>
</dbReference>
<dbReference type="EMBL" id="JAIPUX010001232">
    <property type="protein sequence ID" value="KAH0624717.1"/>
    <property type="molecule type" value="Genomic_DNA"/>
</dbReference>
<dbReference type="SMART" id="SM01025">
    <property type="entry name" value="BEN"/>
    <property type="match status" value="1"/>
</dbReference>
<evidence type="ECO:0000313" key="6">
    <source>
        <dbReference type="Proteomes" id="UP000826234"/>
    </source>
</evidence>
<dbReference type="Proteomes" id="UP000826234">
    <property type="component" value="Unassembled WGS sequence"/>
</dbReference>
<comment type="caution">
    <text evidence="5">The sequence shown here is derived from an EMBL/GenBank/DDBJ whole genome shotgun (WGS) entry which is preliminary data.</text>
</comment>
<accession>A0ABQ7T4S5</accession>
<feature type="non-terminal residue" evidence="5">
    <location>
        <position position="515"/>
    </location>
</feature>
<proteinExistence type="predicted"/>
<feature type="region of interest" description="Disordered" evidence="3">
    <location>
        <begin position="21"/>
        <end position="43"/>
    </location>
</feature>
<evidence type="ECO:0000259" key="4">
    <source>
        <dbReference type="PROSITE" id="PS51457"/>
    </source>
</evidence>
<gene>
    <name evidence="5" type="ORF">JD844_032451</name>
</gene>
<feature type="domain" description="BEN" evidence="4">
    <location>
        <begin position="347"/>
        <end position="446"/>
    </location>
</feature>
<sequence>MSAKGNDDLLDTEDLIASQDNLSSRRIRLSHNPDPMKSKESEYEDGSVIYEYDPDECGSVISGLSYSGDHQKILMEVLNYCQRPVGFTYKSSSSIPVEKIQVEKSTERRLGHISLHGHGSHSQQAKVRLQRDHILTSSAATPVPCSLQPESQHPAQRQSPPLPTIVSTQSLCPPFGMISEIPDFPSQTGLVNESALAASSLAMPSPVVSSGMPTPLASSERNNLTATYNSSPRNINTVIELPSSSSSSVNPAVISSYSLYPQVSTTNGMSYLPSQPSPATIALGSPVHMVSPALLSSRVTHVPAPETSLGRNNMLVTYSTSSESTAMSNEMPSSSMNLNFEFVGDPKRDVKILGNYLMKAKQKTRPKYAARYLVRLLFPKETLLYSVMSVRARGRRTLDPNKIAAIREFLTTYFPTYDLSEHGRDWKTCITNVNAMIRCLRYETKTSPEIIQGTEKPPDTQDTSIYVDLVASEDESEFSTQTSSKSNQIQNSEWVNMPEGLNRPFSSKMSSLEPM</sequence>
<dbReference type="PANTHER" id="PTHR47305">
    <property type="entry name" value="BEN DOMAIN-CONTAINING PROTEIN 2"/>
    <property type="match status" value="1"/>
</dbReference>
<feature type="region of interest" description="Disordered" evidence="3">
    <location>
        <begin position="472"/>
        <end position="515"/>
    </location>
</feature>
<feature type="compositionally biased region" description="Polar residues" evidence="3">
    <location>
        <begin position="478"/>
        <end position="494"/>
    </location>
</feature>
<feature type="compositionally biased region" description="Polar residues" evidence="3">
    <location>
        <begin position="148"/>
        <end position="162"/>
    </location>
</feature>
<comment type="subcellular location">
    <subcellularLocation>
        <location evidence="1">Nucleus</location>
    </subcellularLocation>
</comment>
<organism evidence="5 6">
    <name type="scientific">Phrynosoma platyrhinos</name>
    <name type="common">Desert horned lizard</name>
    <dbReference type="NCBI Taxonomy" id="52577"/>
    <lineage>
        <taxon>Eukaryota</taxon>
        <taxon>Metazoa</taxon>
        <taxon>Chordata</taxon>
        <taxon>Craniata</taxon>
        <taxon>Vertebrata</taxon>
        <taxon>Euteleostomi</taxon>
        <taxon>Lepidosauria</taxon>
        <taxon>Squamata</taxon>
        <taxon>Bifurcata</taxon>
        <taxon>Unidentata</taxon>
        <taxon>Episquamata</taxon>
        <taxon>Toxicofera</taxon>
        <taxon>Iguania</taxon>
        <taxon>Phrynosomatidae</taxon>
        <taxon>Phrynosomatinae</taxon>
        <taxon>Phrynosoma</taxon>
    </lineage>
</organism>
<dbReference type="InterPro" id="IPR018379">
    <property type="entry name" value="BEN_domain"/>
</dbReference>
<dbReference type="Pfam" id="PF10523">
    <property type="entry name" value="BEN"/>
    <property type="match status" value="1"/>
</dbReference>
<keyword evidence="6" id="KW-1185">Reference proteome</keyword>
<reference evidence="5 6" key="1">
    <citation type="journal article" date="2022" name="Gigascience">
        <title>A chromosome-level genome assembly and annotation of the desert horned lizard, Phrynosoma platyrhinos, provides insight into chromosomal rearrangements among reptiles.</title>
        <authorList>
            <person name="Koochekian N."/>
            <person name="Ascanio A."/>
            <person name="Farleigh K."/>
            <person name="Card D.C."/>
            <person name="Schield D.R."/>
            <person name="Castoe T.A."/>
            <person name="Jezkova T."/>
        </authorList>
    </citation>
    <scope>NUCLEOTIDE SEQUENCE [LARGE SCALE GENOMIC DNA]</scope>
    <source>
        <strain evidence="5">NK-2021</strain>
    </source>
</reference>
<evidence type="ECO:0000256" key="1">
    <source>
        <dbReference type="ARBA" id="ARBA00004123"/>
    </source>
</evidence>
<evidence type="ECO:0000313" key="5">
    <source>
        <dbReference type="EMBL" id="KAH0624717.1"/>
    </source>
</evidence>
<dbReference type="PROSITE" id="PS51457">
    <property type="entry name" value="BEN"/>
    <property type="match status" value="1"/>
</dbReference>
<name>A0ABQ7T4S5_PHRPL</name>
<feature type="region of interest" description="Disordered" evidence="3">
    <location>
        <begin position="141"/>
        <end position="162"/>
    </location>
</feature>
<feature type="compositionally biased region" description="Polar residues" evidence="3">
    <location>
        <begin position="504"/>
        <end position="515"/>
    </location>
</feature>
<keyword evidence="2" id="KW-0539">Nucleus</keyword>